<sequence length="445" mass="47727">MTPPAAPRCTSVRFIGYALPTAPSTMVDIGDPNGSGSLAGTYRADADAHADVSGRVAVMANAVRTARAQLPADEEGVLNVFVAPEFAWHSPQGPYLFTPDAADPADDALAQLAAAVPADEYPNWVFVFGSMITSQVADTKEIFDRNSTKVRNKIVRDLGEAYLQAYGNIAFQTLAMLDDFIQWCHAYPIVEIRNRALIVSGTALDSPVAKLGTHTATTEKYFDSAEDFLLWDVTERQDVVTEQMTTYPHIDLSAGDMKHSATDQYAILRRTDGDGDHTDIAVEICLDHSDNRMRRNIDHNPWPEAGDGIDLHLIPSCGMNLDLPSIAARAGGYAFNVDGQYTVGDATTGAGVVSRSECVYANHTAASDGRYQAHSQLAKIIAPAVGGDWRAPSSSNAVLSPLPADLVTVVPVPELPEHGALYAGGPGELHIYGLTNPLPLPKESR</sequence>
<evidence type="ECO:0000313" key="1">
    <source>
        <dbReference type="EMBL" id="MFD0782246.1"/>
    </source>
</evidence>
<gene>
    <name evidence="1" type="ORF">ACFQZV_13165</name>
</gene>
<proteinExistence type="predicted"/>
<keyword evidence="2" id="KW-1185">Reference proteome</keyword>
<reference evidence="2" key="1">
    <citation type="journal article" date="2019" name="Int. J. Syst. Evol. Microbiol.">
        <title>The Global Catalogue of Microorganisms (GCM) 10K type strain sequencing project: providing services to taxonomists for standard genome sequencing and annotation.</title>
        <authorList>
            <consortium name="The Broad Institute Genomics Platform"/>
            <consortium name="The Broad Institute Genome Sequencing Center for Infectious Disease"/>
            <person name="Wu L."/>
            <person name="Ma J."/>
        </authorList>
    </citation>
    <scope>NUCLEOTIDE SEQUENCE [LARGE SCALE GENOMIC DNA]</scope>
    <source>
        <strain evidence="2">CCUG 50754</strain>
    </source>
</reference>
<dbReference type="EMBL" id="JBHTIM010000001">
    <property type="protein sequence ID" value="MFD0782246.1"/>
    <property type="molecule type" value="Genomic_DNA"/>
</dbReference>
<dbReference type="RefSeq" id="WP_378752405.1">
    <property type="nucleotide sequence ID" value="NZ_JBHSSV010000009.1"/>
</dbReference>
<protein>
    <submittedName>
        <fullName evidence="1">Uncharacterized protein</fullName>
    </submittedName>
</protein>
<dbReference type="Proteomes" id="UP001597042">
    <property type="component" value="Unassembled WGS sequence"/>
</dbReference>
<accession>A0ABW2ZUF5</accession>
<evidence type="ECO:0000313" key="2">
    <source>
        <dbReference type="Proteomes" id="UP001597042"/>
    </source>
</evidence>
<name>A0ABW2ZUF5_9MICO</name>
<organism evidence="1 2">
    <name type="scientific">Microbacterium koreense</name>
    <dbReference type="NCBI Taxonomy" id="323761"/>
    <lineage>
        <taxon>Bacteria</taxon>
        <taxon>Bacillati</taxon>
        <taxon>Actinomycetota</taxon>
        <taxon>Actinomycetes</taxon>
        <taxon>Micrococcales</taxon>
        <taxon>Microbacteriaceae</taxon>
        <taxon>Microbacterium</taxon>
    </lineage>
</organism>
<comment type="caution">
    <text evidence="1">The sequence shown here is derived from an EMBL/GenBank/DDBJ whole genome shotgun (WGS) entry which is preliminary data.</text>
</comment>